<name>A0A1H9M7Q5_9BACT</name>
<keyword evidence="4" id="KW-1185">Reference proteome</keyword>
<accession>A0A1H9M7Q5</accession>
<sequence length="247" mass="27364">MQQRLLPLLILTLLCTCVRAQITDPKATEFYEPVPPKVQSSPVLLPPPSDAIVLLGKGADAAEWVNAKTGAATDWTKEGDALVVKPGSGTIKTRRTFGDVQLHVEWRSPNEPDKKGQQRGNSGVFFHERYEVQVLESNGSDTYTNGQAASIYKESPPLVNATSVMGDWNSYDIIFSSPVFNADGMLIRPAYVTVFHNGVLVQNHWEIKGTTAYIGLHKYTAHPETGSIMLQDHSNKVAYRNIWVREL</sequence>
<dbReference type="OrthoDB" id="176168at2"/>
<dbReference type="GO" id="GO:0016787">
    <property type="term" value="F:hydrolase activity"/>
    <property type="evidence" value="ECO:0007669"/>
    <property type="project" value="InterPro"/>
</dbReference>
<feature type="chain" id="PRO_5011503332" description="3-keto-alpha-glucoside-1,2-lyase/3-keto-2-hydroxy-glucal hydratase domain-containing protein" evidence="1">
    <location>
        <begin position="21"/>
        <end position="247"/>
    </location>
</feature>
<dbReference type="Proteomes" id="UP000199021">
    <property type="component" value="Unassembled WGS sequence"/>
</dbReference>
<feature type="domain" description="3-keto-alpha-glucoside-1,2-lyase/3-keto-2-hydroxy-glucal hydratase" evidence="2">
    <location>
        <begin position="58"/>
        <end position="245"/>
    </location>
</feature>
<evidence type="ECO:0000313" key="3">
    <source>
        <dbReference type="EMBL" id="SER19611.1"/>
    </source>
</evidence>
<organism evidence="3 4">
    <name type="scientific">Neolewinella agarilytica</name>
    <dbReference type="NCBI Taxonomy" id="478744"/>
    <lineage>
        <taxon>Bacteria</taxon>
        <taxon>Pseudomonadati</taxon>
        <taxon>Bacteroidota</taxon>
        <taxon>Saprospiria</taxon>
        <taxon>Saprospirales</taxon>
        <taxon>Lewinellaceae</taxon>
        <taxon>Neolewinella</taxon>
    </lineage>
</organism>
<protein>
    <recommendedName>
        <fullName evidence="2">3-keto-alpha-glucoside-1,2-lyase/3-keto-2-hydroxy-glucal hydratase domain-containing protein</fullName>
    </recommendedName>
</protein>
<evidence type="ECO:0000256" key="1">
    <source>
        <dbReference type="SAM" id="SignalP"/>
    </source>
</evidence>
<evidence type="ECO:0000313" key="4">
    <source>
        <dbReference type="Proteomes" id="UP000199021"/>
    </source>
</evidence>
<dbReference type="STRING" id="478744.SAMN05444359_12755"/>
<dbReference type="InParanoid" id="A0A1H9M7Q5"/>
<dbReference type="AlphaFoldDB" id="A0A1H9M7Q5"/>
<evidence type="ECO:0000259" key="2">
    <source>
        <dbReference type="Pfam" id="PF06439"/>
    </source>
</evidence>
<keyword evidence="1" id="KW-0732">Signal</keyword>
<dbReference type="Pfam" id="PF06439">
    <property type="entry name" value="3keto-disac_hyd"/>
    <property type="match status" value="1"/>
</dbReference>
<gene>
    <name evidence="3" type="ORF">SAMN05444359_12755</name>
</gene>
<feature type="signal peptide" evidence="1">
    <location>
        <begin position="1"/>
        <end position="20"/>
    </location>
</feature>
<reference evidence="4" key="1">
    <citation type="submission" date="2016-10" db="EMBL/GenBank/DDBJ databases">
        <authorList>
            <person name="Varghese N."/>
            <person name="Submissions S."/>
        </authorList>
    </citation>
    <scope>NUCLEOTIDE SEQUENCE [LARGE SCALE GENOMIC DNA]</scope>
    <source>
        <strain evidence="4">DSM 24740</strain>
    </source>
</reference>
<proteinExistence type="predicted"/>
<dbReference type="Gene3D" id="2.60.120.560">
    <property type="entry name" value="Exo-inulinase, domain 1"/>
    <property type="match status" value="1"/>
</dbReference>
<dbReference type="RefSeq" id="WP_090172117.1">
    <property type="nucleotide sequence ID" value="NZ_FOFB01000027.1"/>
</dbReference>
<dbReference type="EMBL" id="FOFB01000027">
    <property type="protein sequence ID" value="SER19611.1"/>
    <property type="molecule type" value="Genomic_DNA"/>
</dbReference>
<dbReference type="InterPro" id="IPR010496">
    <property type="entry name" value="AL/BT2_dom"/>
</dbReference>